<dbReference type="EMBL" id="BJHY01000002">
    <property type="protein sequence ID" value="GDY80289.1"/>
    <property type="molecule type" value="Genomic_DNA"/>
</dbReference>
<comment type="caution">
    <text evidence="1">The sequence shown here is derived from an EMBL/GenBank/DDBJ whole genome shotgun (WGS) entry which is preliminary data.</text>
</comment>
<dbReference type="Proteomes" id="UP000299211">
    <property type="component" value="Unassembled WGS sequence"/>
</dbReference>
<proteinExistence type="predicted"/>
<evidence type="ECO:0000313" key="4">
    <source>
        <dbReference type="Proteomes" id="UP000302139"/>
    </source>
</evidence>
<accession>A0A4D4MDY5</accession>
<reference evidence="1 4" key="2">
    <citation type="submission" date="2019-04" db="EMBL/GenBank/DDBJ databases">
        <title>Draft genome sequences of Streptomyces avermitilis NBRC 14893.</title>
        <authorList>
            <person name="Komaki H."/>
            <person name="Tamura T."/>
            <person name="Hosoyama A."/>
        </authorList>
    </citation>
    <scope>NUCLEOTIDE SEQUENCE [LARGE SCALE GENOMIC DNA]</scope>
    <source>
        <strain evidence="1 4">NBRC 14893</strain>
    </source>
</reference>
<gene>
    <name evidence="1" type="ORF">SAV14893_094080</name>
    <name evidence="2" type="ORF">SAV31267_097740</name>
</gene>
<evidence type="ECO:0000313" key="3">
    <source>
        <dbReference type="Proteomes" id="UP000299211"/>
    </source>
</evidence>
<organism evidence="1 4">
    <name type="scientific">Streptomyces avermitilis</name>
    <dbReference type="NCBI Taxonomy" id="33903"/>
    <lineage>
        <taxon>Bacteria</taxon>
        <taxon>Bacillati</taxon>
        <taxon>Actinomycetota</taxon>
        <taxon>Actinomycetes</taxon>
        <taxon>Kitasatosporales</taxon>
        <taxon>Streptomycetaceae</taxon>
        <taxon>Streptomyces</taxon>
    </lineage>
</organism>
<sequence length="80" mass="8586">MRDLLPRAAEIQRLSPAAIEAPAADPECSGRMDRITSVVLCLLFDLAQQAARFGSGINPWGQLAVYDGDDFSLFTAEGST</sequence>
<evidence type="ECO:0000313" key="1">
    <source>
        <dbReference type="EMBL" id="GDY70015.1"/>
    </source>
</evidence>
<evidence type="ECO:0000313" key="2">
    <source>
        <dbReference type="EMBL" id="GDY80289.1"/>
    </source>
</evidence>
<name>A0A4D4MDY5_STRAX</name>
<dbReference type="EMBL" id="BJHX01000003">
    <property type="protein sequence ID" value="GDY70015.1"/>
    <property type="molecule type" value="Genomic_DNA"/>
</dbReference>
<dbReference type="AlphaFoldDB" id="A0A4D4MDY5"/>
<dbReference type="Proteomes" id="UP000302139">
    <property type="component" value="Unassembled WGS sequence"/>
</dbReference>
<protein>
    <submittedName>
        <fullName evidence="1">Uncharacterized protein</fullName>
    </submittedName>
</protein>
<reference evidence="2 3" key="1">
    <citation type="submission" date="2019-04" db="EMBL/GenBank/DDBJ databases">
        <title>Draft genome sequences of Streptomyces avermitilis ATCC 31267.</title>
        <authorList>
            <person name="Komaki H."/>
            <person name="Tamura T."/>
            <person name="Hosoyama A."/>
        </authorList>
    </citation>
    <scope>NUCLEOTIDE SEQUENCE [LARGE SCALE GENOMIC DNA]</scope>
    <source>
        <strain evidence="2 3">ATCC 31267</strain>
    </source>
</reference>